<evidence type="ECO:0000256" key="4">
    <source>
        <dbReference type="ARBA" id="ARBA00023163"/>
    </source>
</evidence>
<protein>
    <submittedName>
        <fullName evidence="6">LysR family transcriptional regulator</fullName>
    </submittedName>
</protein>
<dbReference type="InterPro" id="IPR005119">
    <property type="entry name" value="LysR_subst-bd"/>
</dbReference>
<evidence type="ECO:0000313" key="6">
    <source>
        <dbReference type="EMBL" id="OAK64537.1"/>
    </source>
</evidence>
<sequence length="302" mass="33569">MDVQALGLLVDIIEAGNLSKAATMLGMSRANVSQRINRFERELGAQLLRRTTRQLEPTELGMKLYEHGRAVRHEVKAAAEAVSSLGKGLQGMIRLSVPSGYGQLRMSGWLAEFMERHPEITLHVIFDNDIEELVKGSVDFAVRVMAEPPAQLIARELGRVRYVACATASFIARHGMPTSLEELKRLPLITSQQTSERLSMAGGQAGGHRSLQTRPRLISANFHFLCDAIAQGLGVGLLPDYMVQAPIARGEMQALALQEEDLEFLSTQKFLLYVPSRYQTQAVRTLIDFLVEREQGSRPRMD</sequence>
<feature type="domain" description="HTH lysR-type" evidence="5">
    <location>
        <begin position="1"/>
        <end position="58"/>
    </location>
</feature>
<evidence type="ECO:0000256" key="3">
    <source>
        <dbReference type="ARBA" id="ARBA00023125"/>
    </source>
</evidence>
<evidence type="ECO:0000313" key="7">
    <source>
        <dbReference type="Proteomes" id="UP000077852"/>
    </source>
</evidence>
<organism evidence="6 7">
    <name type="scientific">Variovorax paradoxus</name>
    <dbReference type="NCBI Taxonomy" id="34073"/>
    <lineage>
        <taxon>Bacteria</taxon>
        <taxon>Pseudomonadati</taxon>
        <taxon>Pseudomonadota</taxon>
        <taxon>Betaproteobacteria</taxon>
        <taxon>Burkholderiales</taxon>
        <taxon>Comamonadaceae</taxon>
        <taxon>Variovorax</taxon>
    </lineage>
</organism>
<dbReference type="RefSeq" id="WP_081267660.1">
    <property type="nucleotide sequence ID" value="NZ_LVHG01000037.1"/>
</dbReference>
<evidence type="ECO:0000259" key="5">
    <source>
        <dbReference type="PROSITE" id="PS50931"/>
    </source>
</evidence>
<dbReference type="CDD" id="cd08422">
    <property type="entry name" value="PBP2_CrgA_like"/>
    <property type="match status" value="1"/>
</dbReference>
<dbReference type="InterPro" id="IPR036388">
    <property type="entry name" value="WH-like_DNA-bd_sf"/>
</dbReference>
<dbReference type="SUPFAM" id="SSF46785">
    <property type="entry name" value="Winged helix' DNA-binding domain"/>
    <property type="match status" value="1"/>
</dbReference>
<dbReference type="SUPFAM" id="SSF53850">
    <property type="entry name" value="Periplasmic binding protein-like II"/>
    <property type="match status" value="1"/>
</dbReference>
<comment type="similarity">
    <text evidence="1">Belongs to the LysR transcriptional regulatory family.</text>
</comment>
<keyword evidence="3" id="KW-0238">DNA-binding</keyword>
<dbReference type="Gene3D" id="1.10.10.10">
    <property type="entry name" value="Winged helix-like DNA-binding domain superfamily/Winged helix DNA-binding domain"/>
    <property type="match status" value="1"/>
</dbReference>
<keyword evidence="2" id="KW-0805">Transcription regulation</keyword>
<dbReference type="AlphaFoldDB" id="A0AA91IBB6"/>
<evidence type="ECO:0000256" key="2">
    <source>
        <dbReference type="ARBA" id="ARBA00023015"/>
    </source>
</evidence>
<dbReference type="InterPro" id="IPR000847">
    <property type="entry name" value="LysR_HTH_N"/>
</dbReference>
<reference evidence="6 7" key="1">
    <citation type="submission" date="2016-03" db="EMBL/GenBank/DDBJ databases">
        <title>Genome sequence of Variovorax paradoxus KB5.</title>
        <authorList>
            <person name="Jeong H."/>
            <person name="Hong C.E."/>
            <person name="Jo S.H."/>
            <person name="Park J.M."/>
        </authorList>
    </citation>
    <scope>NUCLEOTIDE SEQUENCE [LARGE SCALE GENOMIC DNA]</scope>
    <source>
        <strain evidence="6 7">KB5</strain>
    </source>
</reference>
<accession>A0AA91IBB6</accession>
<evidence type="ECO:0000256" key="1">
    <source>
        <dbReference type="ARBA" id="ARBA00009437"/>
    </source>
</evidence>
<dbReference type="InterPro" id="IPR058163">
    <property type="entry name" value="LysR-type_TF_proteobact-type"/>
</dbReference>
<dbReference type="PANTHER" id="PTHR30537:SF5">
    <property type="entry name" value="HTH-TYPE TRANSCRIPTIONAL ACTIVATOR TTDR-RELATED"/>
    <property type="match status" value="1"/>
</dbReference>
<dbReference type="FunFam" id="1.10.10.10:FF:000001">
    <property type="entry name" value="LysR family transcriptional regulator"/>
    <property type="match status" value="1"/>
</dbReference>
<name>A0AA91IBB6_VARPD</name>
<dbReference type="Proteomes" id="UP000077852">
    <property type="component" value="Unassembled WGS sequence"/>
</dbReference>
<dbReference type="Gene3D" id="3.40.190.290">
    <property type="match status" value="1"/>
</dbReference>
<proteinExistence type="inferred from homology"/>
<dbReference type="Pfam" id="PF00126">
    <property type="entry name" value="HTH_1"/>
    <property type="match status" value="1"/>
</dbReference>
<dbReference type="GO" id="GO:0043565">
    <property type="term" value="F:sequence-specific DNA binding"/>
    <property type="evidence" value="ECO:0007669"/>
    <property type="project" value="TreeGrafter"/>
</dbReference>
<keyword evidence="4" id="KW-0804">Transcription</keyword>
<dbReference type="Pfam" id="PF03466">
    <property type="entry name" value="LysR_substrate"/>
    <property type="match status" value="1"/>
</dbReference>
<comment type="caution">
    <text evidence="6">The sequence shown here is derived from an EMBL/GenBank/DDBJ whole genome shotgun (WGS) entry which is preliminary data.</text>
</comment>
<dbReference type="PANTHER" id="PTHR30537">
    <property type="entry name" value="HTH-TYPE TRANSCRIPTIONAL REGULATOR"/>
    <property type="match status" value="1"/>
</dbReference>
<dbReference type="InterPro" id="IPR036390">
    <property type="entry name" value="WH_DNA-bd_sf"/>
</dbReference>
<dbReference type="GO" id="GO:0006351">
    <property type="term" value="P:DNA-templated transcription"/>
    <property type="evidence" value="ECO:0007669"/>
    <property type="project" value="TreeGrafter"/>
</dbReference>
<dbReference type="GO" id="GO:0003700">
    <property type="term" value="F:DNA-binding transcription factor activity"/>
    <property type="evidence" value="ECO:0007669"/>
    <property type="project" value="InterPro"/>
</dbReference>
<dbReference type="EMBL" id="LVHG01000037">
    <property type="protein sequence ID" value="OAK64537.1"/>
    <property type="molecule type" value="Genomic_DNA"/>
</dbReference>
<dbReference type="PROSITE" id="PS50931">
    <property type="entry name" value="HTH_LYSR"/>
    <property type="match status" value="1"/>
</dbReference>
<gene>
    <name evidence="6" type="ORF">A3K87_14190</name>
</gene>